<accession>A0A1F4VEL2</accession>
<keyword evidence="3" id="KW-0963">Cytoplasm</keyword>
<evidence type="ECO:0000259" key="4">
    <source>
        <dbReference type="PROSITE" id="PS50075"/>
    </source>
</evidence>
<dbReference type="Proteomes" id="UP000176504">
    <property type="component" value="Unassembled WGS sequence"/>
</dbReference>
<dbReference type="InterPro" id="IPR036736">
    <property type="entry name" value="ACP-like_sf"/>
</dbReference>
<dbReference type="Pfam" id="PF00550">
    <property type="entry name" value="PP-binding"/>
    <property type="match status" value="1"/>
</dbReference>
<keyword evidence="1 3" id="KW-0596">Phosphopantetheine</keyword>
<keyword evidence="3" id="KW-0443">Lipid metabolism</keyword>
<comment type="similarity">
    <text evidence="3">Belongs to the acyl carrier protein (ACP) family.</text>
</comment>
<comment type="function">
    <text evidence="3">Carrier of the growing fatty acid chain in fatty acid biosynthesis.</text>
</comment>
<reference evidence="5 6" key="1">
    <citation type="journal article" date="2016" name="Nat. Commun.">
        <title>Thousands of microbial genomes shed light on interconnected biogeochemical processes in an aquifer system.</title>
        <authorList>
            <person name="Anantharaman K."/>
            <person name="Brown C.T."/>
            <person name="Hug L.A."/>
            <person name="Sharon I."/>
            <person name="Castelle C.J."/>
            <person name="Probst A.J."/>
            <person name="Thomas B.C."/>
            <person name="Singh A."/>
            <person name="Wilkins M.J."/>
            <person name="Karaoz U."/>
            <person name="Brodie E.L."/>
            <person name="Williams K.H."/>
            <person name="Hubbard S.S."/>
            <person name="Banfield J.F."/>
        </authorList>
    </citation>
    <scope>NUCLEOTIDE SEQUENCE [LARGE SCALE GENOMIC DNA]</scope>
</reference>
<comment type="subcellular location">
    <subcellularLocation>
        <location evidence="3">Cytoplasm</location>
    </subcellularLocation>
</comment>
<dbReference type="Gene3D" id="1.10.1200.10">
    <property type="entry name" value="ACP-like"/>
    <property type="match status" value="1"/>
</dbReference>
<dbReference type="InterPro" id="IPR009081">
    <property type="entry name" value="PP-bd_ACP"/>
</dbReference>
<dbReference type="SUPFAM" id="SSF47336">
    <property type="entry name" value="ACP-like"/>
    <property type="match status" value="1"/>
</dbReference>
<name>A0A1F4VEL2_UNCKA</name>
<keyword evidence="3" id="KW-0444">Lipid biosynthesis</keyword>
<dbReference type="HAMAP" id="MF_01217">
    <property type="entry name" value="Acyl_carrier"/>
    <property type="match status" value="1"/>
</dbReference>
<evidence type="ECO:0000256" key="2">
    <source>
        <dbReference type="ARBA" id="ARBA00022553"/>
    </source>
</evidence>
<gene>
    <name evidence="3" type="primary">acpP</name>
    <name evidence="5" type="ORF">A3A78_00335</name>
</gene>
<keyword evidence="3" id="KW-0276">Fatty acid metabolism</keyword>
<organism evidence="5 6">
    <name type="scientific">candidate division WWE3 bacterium RIFCSPLOWO2_01_FULL_41_18</name>
    <dbReference type="NCBI Taxonomy" id="1802625"/>
    <lineage>
        <taxon>Bacteria</taxon>
        <taxon>Katanobacteria</taxon>
    </lineage>
</organism>
<evidence type="ECO:0000256" key="3">
    <source>
        <dbReference type="HAMAP-Rule" id="MF_01217"/>
    </source>
</evidence>
<evidence type="ECO:0000256" key="1">
    <source>
        <dbReference type="ARBA" id="ARBA00022450"/>
    </source>
</evidence>
<dbReference type="UniPathway" id="UPA00094"/>
<dbReference type="GO" id="GO:0005737">
    <property type="term" value="C:cytoplasm"/>
    <property type="evidence" value="ECO:0007669"/>
    <property type="project" value="UniProtKB-SubCell"/>
</dbReference>
<dbReference type="GO" id="GO:0000036">
    <property type="term" value="F:acyl carrier activity"/>
    <property type="evidence" value="ECO:0007669"/>
    <property type="project" value="UniProtKB-UniRule"/>
</dbReference>
<comment type="caution">
    <text evidence="5">The sequence shown here is derived from an EMBL/GenBank/DDBJ whole genome shotgun (WGS) entry which is preliminary data.</text>
</comment>
<protein>
    <recommendedName>
        <fullName evidence="3">Acyl carrier protein</fullName>
        <shortName evidence="3">ACP</shortName>
    </recommendedName>
</protein>
<proteinExistence type="inferred from homology"/>
<comment type="pathway">
    <text evidence="3">Lipid metabolism; fatty acid biosynthesis.</text>
</comment>
<comment type="caution">
    <text evidence="3">Lacks conserved residue(s) required for the propagation of feature annotation.</text>
</comment>
<dbReference type="InterPro" id="IPR003231">
    <property type="entry name" value="ACP"/>
</dbReference>
<sequence length="77" mass="8923">MKQTFEKIKEIISEKTGVEKSEIKPEAFFMEDLNIDEMELAEIITEVEEILNLEQDIDIKNIKSVGDLLHSINELTE</sequence>
<evidence type="ECO:0000313" key="6">
    <source>
        <dbReference type="Proteomes" id="UP000176504"/>
    </source>
</evidence>
<feature type="domain" description="Carrier" evidence="4">
    <location>
        <begin position="2"/>
        <end position="77"/>
    </location>
</feature>
<comment type="PTM">
    <text evidence="3">4'-phosphopantetheine is transferred from CoA to a specific serine of apo-ACP by AcpS. This modification is essential for activity because fatty acids are bound in thioester linkage to the sulfhydryl of the prosthetic group.</text>
</comment>
<dbReference type="PROSITE" id="PS50075">
    <property type="entry name" value="CARRIER"/>
    <property type="match status" value="1"/>
</dbReference>
<dbReference type="EMBL" id="MEVI01000002">
    <property type="protein sequence ID" value="OGC55585.1"/>
    <property type="molecule type" value="Genomic_DNA"/>
</dbReference>
<evidence type="ECO:0000313" key="5">
    <source>
        <dbReference type="EMBL" id="OGC55585.1"/>
    </source>
</evidence>
<dbReference type="AlphaFoldDB" id="A0A1F4VEL2"/>
<keyword evidence="3" id="KW-0275">Fatty acid biosynthesis</keyword>
<keyword evidence="2 3" id="KW-0597">Phosphoprotein</keyword>